<gene>
    <name evidence="1" type="ORF">EV209_1666</name>
</gene>
<dbReference type="PANTHER" id="PTHR31118">
    <property type="entry name" value="CYCLASE-LIKE PROTEIN 2"/>
    <property type="match status" value="1"/>
</dbReference>
<protein>
    <submittedName>
        <fullName evidence="1">Kynurenine formamidase</fullName>
    </submittedName>
</protein>
<dbReference type="Pfam" id="PF04199">
    <property type="entry name" value="Cyclase"/>
    <property type="match status" value="1"/>
</dbReference>
<dbReference type="RefSeq" id="WP_130434908.1">
    <property type="nucleotide sequence ID" value="NZ_SGXF01000002.1"/>
</dbReference>
<sequence>MSVCSLGNGLRVVDLTKVLDPSTETRRCHLFRFNTGGAIPDFHTIMDLTSHLGTHVECPYHHNDNWTDVQGLPIGTFMGRAVYVNINHMKPNEKIMAADLETACGSRVREGDIVILDSPYKLPPFTPDTNTEKDKRLFICRETAQWLKDRKVKCVGFGDGVSIESNNEDVSAFHDVLMEVDVVFLEVLQNLDQLRTDTFFLSYTPLPIKGLDSCPVRVYAVEGLQEFSG</sequence>
<organism evidence="1 2">
    <name type="scientific">Cuneatibacter caecimuris</name>
    <dbReference type="NCBI Taxonomy" id="1796618"/>
    <lineage>
        <taxon>Bacteria</taxon>
        <taxon>Bacillati</taxon>
        <taxon>Bacillota</taxon>
        <taxon>Clostridia</taxon>
        <taxon>Lachnospirales</taxon>
        <taxon>Lachnospiraceae</taxon>
        <taxon>Cuneatibacter</taxon>
    </lineage>
</organism>
<evidence type="ECO:0000313" key="1">
    <source>
        <dbReference type="EMBL" id="RZT01222.1"/>
    </source>
</evidence>
<dbReference type="EMBL" id="SGXF01000002">
    <property type="protein sequence ID" value="RZT01222.1"/>
    <property type="molecule type" value="Genomic_DNA"/>
</dbReference>
<dbReference type="InterPro" id="IPR037175">
    <property type="entry name" value="KFase_sf"/>
</dbReference>
<dbReference type="PANTHER" id="PTHR31118:SF32">
    <property type="entry name" value="KYNURENINE FORMAMIDASE"/>
    <property type="match status" value="1"/>
</dbReference>
<dbReference type="AlphaFoldDB" id="A0A4Q7PPX8"/>
<dbReference type="GO" id="GO:0019441">
    <property type="term" value="P:L-tryptophan catabolic process to kynurenine"/>
    <property type="evidence" value="ECO:0007669"/>
    <property type="project" value="InterPro"/>
</dbReference>
<reference evidence="1 2" key="1">
    <citation type="submission" date="2019-02" db="EMBL/GenBank/DDBJ databases">
        <title>Genomic Encyclopedia of Type Strains, Phase IV (KMG-IV): sequencing the most valuable type-strain genomes for metagenomic binning, comparative biology and taxonomic classification.</title>
        <authorList>
            <person name="Goeker M."/>
        </authorList>
    </citation>
    <scope>NUCLEOTIDE SEQUENCE [LARGE SCALE GENOMIC DNA]</scope>
    <source>
        <strain evidence="1 2">DSM 29486</strain>
    </source>
</reference>
<proteinExistence type="predicted"/>
<name>A0A4Q7PPX8_9FIRM</name>
<dbReference type="Proteomes" id="UP000292927">
    <property type="component" value="Unassembled WGS sequence"/>
</dbReference>
<dbReference type="OrthoDB" id="9796085at2"/>
<dbReference type="InterPro" id="IPR007325">
    <property type="entry name" value="KFase/CYL"/>
</dbReference>
<dbReference type="GO" id="GO:0004061">
    <property type="term" value="F:arylformamidase activity"/>
    <property type="evidence" value="ECO:0007669"/>
    <property type="project" value="InterPro"/>
</dbReference>
<keyword evidence="2" id="KW-1185">Reference proteome</keyword>
<comment type="caution">
    <text evidence="1">The sequence shown here is derived from an EMBL/GenBank/DDBJ whole genome shotgun (WGS) entry which is preliminary data.</text>
</comment>
<dbReference type="Gene3D" id="3.50.30.50">
    <property type="entry name" value="Putative cyclase"/>
    <property type="match status" value="1"/>
</dbReference>
<accession>A0A4Q7PPX8</accession>
<dbReference type="SUPFAM" id="SSF102198">
    <property type="entry name" value="Putative cyclase"/>
    <property type="match status" value="1"/>
</dbReference>
<evidence type="ECO:0000313" key="2">
    <source>
        <dbReference type="Proteomes" id="UP000292927"/>
    </source>
</evidence>